<feature type="compositionally biased region" description="Basic and acidic residues" evidence="1">
    <location>
        <begin position="26"/>
        <end position="41"/>
    </location>
</feature>
<feature type="compositionally biased region" description="Basic and acidic residues" evidence="1">
    <location>
        <begin position="1"/>
        <end position="11"/>
    </location>
</feature>
<evidence type="ECO:0000313" key="3">
    <source>
        <dbReference type="Proteomes" id="UP001208938"/>
    </source>
</evidence>
<keyword evidence="3" id="KW-1185">Reference proteome</keyword>
<feature type="region of interest" description="Disordered" evidence="1">
    <location>
        <begin position="1"/>
        <end position="69"/>
    </location>
</feature>
<feature type="region of interest" description="Disordered" evidence="1">
    <location>
        <begin position="85"/>
        <end position="104"/>
    </location>
</feature>
<gene>
    <name evidence="2" type="ORF">OKW52_08125</name>
</gene>
<feature type="region of interest" description="Disordered" evidence="1">
    <location>
        <begin position="114"/>
        <end position="153"/>
    </location>
</feature>
<dbReference type="EMBL" id="JAPDFL010000001">
    <property type="protein sequence ID" value="MCW1932230.1"/>
    <property type="molecule type" value="Genomic_DNA"/>
</dbReference>
<dbReference type="RefSeq" id="WP_264505254.1">
    <property type="nucleotide sequence ID" value="NZ_JAPDFL010000001.1"/>
</dbReference>
<organism evidence="2 3">
    <name type="scientific">Pararhodobacter zhoushanensis</name>
    <dbReference type="NCBI Taxonomy" id="2479545"/>
    <lineage>
        <taxon>Bacteria</taxon>
        <taxon>Pseudomonadati</taxon>
        <taxon>Pseudomonadota</taxon>
        <taxon>Alphaproteobacteria</taxon>
        <taxon>Rhodobacterales</taxon>
        <taxon>Paracoccaceae</taxon>
        <taxon>Pararhodobacter</taxon>
    </lineage>
</organism>
<dbReference type="Proteomes" id="UP001208938">
    <property type="component" value="Unassembled WGS sequence"/>
</dbReference>
<accession>A0ABT3GXL1</accession>
<comment type="caution">
    <text evidence="2">The sequence shown here is derived from an EMBL/GenBank/DDBJ whole genome shotgun (WGS) entry which is preliminary data.</text>
</comment>
<name>A0ABT3GXL1_9RHOB</name>
<evidence type="ECO:0000256" key="1">
    <source>
        <dbReference type="SAM" id="MobiDB-lite"/>
    </source>
</evidence>
<feature type="compositionally biased region" description="Basic and acidic residues" evidence="1">
    <location>
        <begin position="52"/>
        <end position="69"/>
    </location>
</feature>
<reference evidence="2 3" key="1">
    <citation type="submission" date="2022-10" db="EMBL/GenBank/DDBJ databases">
        <title>Pararhodobacter sp. nov., isolated from marine algae.</title>
        <authorList>
            <person name="Choi B.J."/>
            <person name="Kim J.M."/>
            <person name="Lee J.K."/>
            <person name="Choi D.G."/>
            <person name="Jeon C.O."/>
        </authorList>
    </citation>
    <scope>NUCLEOTIDE SEQUENCE [LARGE SCALE GENOMIC DNA]</scope>
    <source>
        <strain evidence="2 3">ZQ420</strain>
    </source>
</reference>
<evidence type="ECO:0000313" key="2">
    <source>
        <dbReference type="EMBL" id="MCW1932230.1"/>
    </source>
</evidence>
<protein>
    <submittedName>
        <fullName evidence="2">Uncharacterized protein</fullName>
    </submittedName>
</protein>
<sequence length="153" mass="17565">MPSARIHEIRRGLTQQQPHRRVAQQQRDHRAAHIGQKERRVQPVLAMRHRHGKDDQRGQTDLERELRQRTDMRLRDIATAHGDIAENDHQIDRQRGQKDLDHGSFRLVSGLVNTATSHRRGGPPVPCQPHPGKPRRQRVTPARPTPYCAVPAS</sequence>
<proteinExistence type="predicted"/>